<dbReference type="Pfam" id="PF04241">
    <property type="entry name" value="DUF423"/>
    <property type="match status" value="1"/>
</dbReference>
<keyword evidence="3 6" id="KW-0812">Transmembrane</keyword>
<dbReference type="PANTHER" id="PTHR43461:SF1">
    <property type="entry name" value="TRANSMEMBRANE PROTEIN 256"/>
    <property type="match status" value="1"/>
</dbReference>
<proteinExistence type="inferred from homology"/>
<dbReference type="GO" id="GO:0005886">
    <property type="term" value="C:plasma membrane"/>
    <property type="evidence" value="ECO:0007669"/>
    <property type="project" value="TreeGrafter"/>
</dbReference>
<protein>
    <submittedName>
        <fullName evidence="7">Membrane protein</fullName>
    </submittedName>
</protein>
<comment type="subcellular location">
    <subcellularLocation>
        <location evidence="1">Membrane</location>
        <topology evidence="1">Multi-pass membrane protein</topology>
    </subcellularLocation>
</comment>
<evidence type="ECO:0000256" key="5">
    <source>
        <dbReference type="ARBA" id="ARBA00023136"/>
    </source>
</evidence>
<dbReference type="EMBL" id="CP011058">
    <property type="protein sequence ID" value="AJY75949.1"/>
    <property type="molecule type" value="Genomic_DNA"/>
</dbReference>
<gene>
    <name evidence="7" type="ORF">VN24_17060</name>
</gene>
<evidence type="ECO:0000256" key="1">
    <source>
        <dbReference type="ARBA" id="ARBA00004141"/>
    </source>
</evidence>
<dbReference type="InterPro" id="IPR006696">
    <property type="entry name" value="DUF423"/>
</dbReference>
<evidence type="ECO:0000256" key="6">
    <source>
        <dbReference type="SAM" id="Phobius"/>
    </source>
</evidence>
<dbReference type="PANTHER" id="PTHR43461">
    <property type="entry name" value="TRANSMEMBRANE PROTEIN 256"/>
    <property type="match status" value="1"/>
</dbReference>
<dbReference type="PATRIC" id="fig|1126833.4.peg.3743"/>
<accession>A0A0D5NKS3</accession>
<evidence type="ECO:0000256" key="3">
    <source>
        <dbReference type="ARBA" id="ARBA00022692"/>
    </source>
</evidence>
<feature type="transmembrane region" description="Helical" evidence="6">
    <location>
        <begin position="105"/>
        <end position="122"/>
    </location>
</feature>
<sequence length="126" mass="13538">MMRKYMSYGALHALLAVVLGAFAAHGLKSRLTTHMLDVFETGVRYQMYHALGLILVAIMSEKLGQKGGALRTGGKLLHIGIFLFSGSLYVLSLSGIGWLGAITPLGGLCFIAGWALTAWAAWKARN</sequence>
<dbReference type="OrthoDB" id="9802121at2"/>
<dbReference type="RefSeq" id="WP_045671377.1">
    <property type="nucleotide sequence ID" value="NZ_CP011058.1"/>
</dbReference>
<reference evidence="7 8" key="1">
    <citation type="journal article" date="2015" name="J. Biotechnol.">
        <title>Complete genome sequence of Paenibacillus beijingensis 7188(T) (=DSM 24997(T)), a novel rhizobacterium from jujube garden soil.</title>
        <authorList>
            <person name="Kwak Y."/>
            <person name="Shin J.H."/>
        </authorList>
    </citation>
    <scope>NUCLEOTIDE SEQUENCE [LARGE SCALE GENOMIC DNA]</scope>
    <source>
        <strain evidence="7 8">DSM 24997</strain>
    </source>
</reference>
<feature type="transmembrane region" description="Helical" evidence="6">
    <location>
        <begin position="47"/>
        <end position="64"/>
    </location>
</feature>
<evidence type="ECO:0000313" key="7">
    <source>
        <dbReference type="EMBL" id="AJY75949.1"/>
    </source>
</evidence>
<dbReference type="AlphaFoldDB" id="A0A0D5NKS3"/>
<keyword evidence="5 6" id="KW-0472">Membrane</keyword>
<evidence type="ECO:0000256" key="2">
    <source>
        <dbReference type="ARBA" id="ARBA00009694"/>
    </source>
</evidence>
<comment type="similarity">
    <text evidence="2">Belongs to the UPF0382 family.</text>
</comment>
<reference evidence="8" key="2">
    <citation type="submission" date="2015-03" db="EMBL/GenBank/DDBJ databases">
        <title>Genome sequence of Paenibacillus beijingensis strain DSM 24997T.</title>
        <authorList>
            <person name="Kwak Y."/>
            <person name="Shin J.-H."/>
        </authorList>
    </citation>
    <scope>NUCLEOTIDE SEQUENCE [LARGE SCALE GENOMIC DNA]</scope>
    <source>
        <strain evidence="8">DSM 24997</strain>
    </source>
</reference>
<keyword evidence="8" id="KW-1185">Reference proteome</keyword>
<name>A0A0D5NKS3_9BACL</name>
<dbReference type="HOGENOM" id="CLU_096548_3_1_9"/>
<evidence type="ECO:0000313" key="8">
    <source>
        <dbReference type="Proteomes" id="UP000032633"/>
    </source>
</evidence>
<keyword evidence="4 6" id="KW-1133">Transmembrane helix</keyword>
<dbReference type="KEGG" id="pbj:VN24_17060"/>
<organism evidence="7 8">
    <name type="scientific">Paenibacillus beijingensis</name>
    <dbReference type="NCBI Taxonomy" id="1126833"/>
    <lineage>
        <taxon>Bacteria</taxon>
        <taxon>Bacillati</taxon>
        <taxon>Bacillota</taxon>
        <taxon>Bacilli</taxon>
        <taxon>Bacillales</taxon>
        <taxon>Paenibacillaceae</taxon>
        <taxon>Paenibacillus</taxon>
    </lineage>
</organism>
<dbReference type="Proteomes" id="UP000032633">
    <property type="component" value="Chromosome"/>
</dbReference>
<feature type="transmembrane region" description="Helical" evidence="6">
    <location>
        <begin position="76"/>
        <end position="99"/>
    </location>
</feature>
<evidence type="ECO:0000256" key="4">
    <source>
        <dbReference type="ARBA" id="ARBA00022989"/>
    </source>
</evidence>
<dbReference type="STRING" id="1126833.VN24_17060"/>